<accession>A0AC61Z2V3</accession>
<gene>
    <name evidence="1" type="ORF">P5658_24895</name>
</gene>
<sequence>MVHSDLSGFIVTIARNNTNGVQLLGTGFVVGEGLIATTKHVTNGDESNLHIIMPKYNLSDYQDTSDKQVNIMTAEIFAIDPIKDICILKIQASVTPPYRLIGTDNVQPGTSVVVFGYPHANYGRFVLTQQNTQIGAKILIDSYGIKSKHIVLNTQARPGQSGGPIFDSSFQYVIGMLMGSYVPGEGGISLGGIDPHTLHQTTHVISSEYIMEMI</sequence>
<dbReference type="EMBL" id="CP121756">
    <property type="protein sequence ID" value="WGE07579.1"/>
    <property type="molecule type" value="Genomic_DNA"/>
</dbReference>
<evidence type="ECO:0000313" key="1">
    <source>
        <dbReference type="EMBL" id="WGE07579.1"/>
    </source>
</evidence>
<reference evidence="1" key="1">
    <citation type="submission" date="2025-02" db="EMBL/GenBank/DDBJ databases">
        <title>Complete genome sequences of 52 Bacillus and Priestia strains isolated from West-African fermentations and 26 reference strains from the DSMZ collection.</title>
        <authorList>
            <person name="Wiedenbein E.S."/>
            <person name="Canoy T.S."/>
            <person name="Hui Y."/>
            <person name="Parkouda C."/>
            <person name="Dawende C."/>
            <person name="Ametefe E."/>
            <person name="Jespersen L."/>
            <person name="Nielsen D.S."/>
        </authorList>
    </citation>
    <scope>NUCLEOTIDE SEQUENCE</scope>
    <source>
        <strain evidence="1">PRO122</strain>
    </source>
</reference>
<name>A0AC61Z2V3_BACIU</name>
<keyword evidence="1" id="KW-0378">Hydrolase</keyword>
<protein>
    <submittedName>
        <fullName evidence="1">S1 family peptidase</fullName>
        <ecNumber evidence="1">3.4.21.-</ecNumber>
    </submittedName>
</protein>
<dbReference type="EC" id="3.4.21.-" evidence="1"/>
<proteinExistence type="predicted"/>
<evidence type="ECO:0000313" key="2">
    <source>
        <dbReference type="Proteomes" id="UP001217185"/>
    </source>
</evidence>
<organism evidence="1 2">
    <name type="scientific">Bacillus subtilis</name>
    <dbReference type="NCBI Taxonomy" id="1423"/>
    <lineage>
        <taxon>Bacteria</taxon>
        <taxon>Bacillati</taxon>
        <taxon>Bacillota</taxon>
        <taxon>Bacilli</taxon>
        <taxon>Bacillales</taxon>
        <taxon>Bacillaceae</taxon>
        <taxon>Bacillus</taxon>
    </lineage>
</organism>
<dbReference type="Proteomes" id="UP001217185">
    <property type="component" value="Chromosome"/>
</dbReference>